<evidence type="ECO:0000313" key="2">
    <source>
        <dbReference type="Proteomes" id="UP000078272"/>
    </source>
</evidence>
<dbReference type="Pfam" id="PF05045">
    <property type="entry name" value="RgpF"/>
    <property type="match status" value="1"/>
</dbReference>
<sequence length="319" mass="36293">MKHDVPVIFVHVFYPDVWAEMAEEIARSFDRPFEVVLTCPNSALELVTVQSPHLVRQRRIDVENRGRDVLPFLLALKEVGPNFEIGLKLHTKRSKHRSDGEAWRLHLTGTLLRPAAGETLPEPLALMEEDTRFGLVAPANHMLSLDSRIGLNARALRRVADALQLPLDLEALESDHFAASSMFWFRRGALEALNEPKLKALFEREKGQLDGTVAHALERLFALLAERRGMIATAAEAVPALRKASREGASFSEMASLARTELRPLENPFILPVPELWRRYPRLMLVAHHLYHHLPRPMFVVARVVFRIMMRRPRRSISG</sequence>
<name>A0A175RAS8_9HYPH</name>
<dbReference type="InterPro" id="IPR007739">
    <property type="entry name" value="RgpF"/>
</dbReference>
<evidence type="ECO:0008006" key="3">
    <source>
        <dbReference type="Google" id="ProtNLM"/>
    </source>
</evidence>
<gene>
    <name evidence="1" type="ORF">NS226_06490</name>
</gene>
<accession>A0A175RAS8</accession>
<dbReference type="Proteomes" id="UP000078272">
    <property type="component" value="Unassembled WGS sequence"/>
</dbReference>
<evidence type="ECO:0000313" key="1">
    <source>
        <dbReference type="EMBL" id="KTQ96764.1"/>
    </source>
</evidence>
<protein>
    <recommendedName>
        <fullName evidence="3">Rhamnan synthesis protein F</fullName>
    </recommendedName>
</protein>
<organism evidence="1 2">
    <name type="scientific">Aureimonas ureilytica</name>
    <dbReference type="NCBI Taxonomy" id="401562"/>
    <lineage>
        <taxon>Bacteria</taxon>
        <taxon>Pseudomonadati</taxon>
        <taxon>Pseudomonadota</taxon>
        <taxon>Alphaproteobacteria</taxon>
        <taxon>Hyphomicrobiales</taxon>
        <taxon>Aurantimonadaceae</taxon>
        <taxon>Aureimonas</taxon>
    </lineage>
</organism>
<dbReference type="PATRIC" id="fig|401562.3.peg.587"/>
<dbReference type="RefSeq" id="WP_058634287.1">
    <property type="nucleotide sequence ID" value="NZ_LDPZ01000013.1"/>
</dbReference>
<dbReference type="AlphaFoldDB" id="A0A175RAS8"/>
<dbReference type="EMBL" id="LDPZ01000013">
    <property type="protein sequence ID" value="KTQ96764.1"/>
    <property type="molecule type" value="Genomic_DNA"/>
</dbReference>
<proteinExistence type="predicted"/>
<dbReference type="STRING" id="401562.NS365_03935"/>
<comment type="caution">
    <text evidence="1">The sequence shown here is derived from an EMBL/GenBank/DDBJ whole genome shotgun (WGS) entry which is preliminary data.</text>
</comment>
<reference evidence="1 2" key="1">
    <citation type="journal article" date="2016" name="Front. Microbiol.">
        <title>Genomic Resource of Rice Seed Associated Bacteria.</title>
        <authorList>
            <person name="Midha S."/>
            <person name="Bansal K."/>
            <person name="Sharma S."/>
            <person name="Kumar N."/>
            <person name="Patil P.P."/>
            <person name="Chaudhry V."/>
            <person name="Patil P.B."/>
        </authorList>
    </citation>
    <scope>NUCLEOTIDE SEQUENCE [LARGE SCALE GENOMIC DNA]</scope>
    <source>
        <strain evidence="1 2">NS226</strain>
    </source>
</reference>